<keyword evidence="2" id="KW-1185">Reference proteome</keyword>
<reference evidence="1 2" key="1">
    <citation type="submission" date="2014-04" db="EMBL/GenBank/DDBJ databases">
        <authorList>
            <consortium name="International Citrus Genome Consortium"/>
            <person name="Gmitter F."/>
            <person name="Chen C."/>
            <person name="Farmerie W."/>
            <person name="Harkins T."/>
            <person name="Desany B."/>
            <person name="Mohiuddin M."/>
            <person name="Kodira C."/>
            <person name="Borodovsky M."/>
            <person name="Lomsadze A."/>
            <person name="Burns P."/>
            <person name="Jenkins J."/>
            <person name="Prochnik S."/>
            <person name="Shu S."/>
            <person name="Chapman J."/>
            <person name="Pitluck S."/>
            <person name="Schmutz J."/>
            <person name="Rokhsar D."/>
        </authorList>
    </citation>
    <scope>NUCLEOTIDE SEQUENCE</scope>
</reference>
<sequence>MLNERELAADQRHQEVKPLLLIAHEALLAAIDLLNFVGKLNGDFGSSMKCGVEESFIELGRVWQAPMYEITLNFNQCSVIDQFREPRVLPLFNNLVANETGDDVEAEILDRTYILPRESCFFMLTLIVASIL</sequence>
<dbReference type="Proteomes" id="UP000027120">
    <property type="component" value="Unassembled WGS sequence"/>
</dbReference>
<evidence type="ECO:0000313" key="1">
    <source>
        <dbReference type="EMBL" id="KDO84449.1"/>
    </source>
</evidence>
<accession>A0A067GXW0</accession>
<organism evidence="1 2">
    <name type="scientific">Citrus sinensis</name>
    <name type="common">Sweet orange</name>
    <name type="synonym">Citrus aurantium var. sinensis</name>
    <dbReference type="NCBI Taxonomy" id="2711"/>
    <lineage>
        <taxon>Eukaryota</taxon>
        <taxon>Viridiplantae</taxon>
        <taxon>Streptophyta</taxon>
        <taxon>Embryophyta</taxon>
        <taxon>Tracheophyta</taxon>
        <taxon>Spermatophyta</taxon>
        <taxon>Magnoliopsida</taxon>
        <taxon>eudicotyledons</taxon>
        <taxon>Gunneridae</taxon>
        <taxon>Pentapetalae</taxon>
        <taxon>rosids</taxon>
        <taxon>malvids</taxon>
        <taxon>Sapindales</taxon>
        <taxon>Rutaceae</taxon>
        <taxon>Aurantioideae</taxon>
        <taxon>Citrus</taxon>
    </lineage>
</organism>
<dbReference type="SMR" id="A0A067GXW0"/>
<proteinExistence type="predicted"/>
<name>A0A067GXW0_CITSI</name>
<gene>
    <name evidence="1" type="ORF">CISIN_1g031322mg</name>
</gene>
<protein>
    <submittedName>
        <fullName evidence="1">Uncharacterized protein</fullName>
    </submittedName>
</protein>
<dbReference type="EMBL" id="KK784874">
    <property type="protein sequence ID" value="KDO84449.1"/>
    <property type="molecule type" value="Genomic_DNA"/>
</dbReference>
<evidence type="ECO:0000313" key="2">
    <source>
        <dbReference type="Proteomes" id="UP000027120"/>
    </source>
</evidence>
<dbReference type="AlphaFoldDB" id="A0A067GXW0"/>